<evidence type="ECO:0008006" key="3">
    <source>
        <dbReference type="Google" id="ProtNLM"/>
    </source>
</evidence>
<dbReference type="STRING" id="60169.A0A1V6NL40"/>
<evidence type="ECO:0000313" key="2">
    <source>
        <dbReference type="Proteomes" id="UP000191408"/>
    </source>
</evidence>
<protein>
    <recommendedName>
        <fullName evidence="3">Retrotransposon gag domain-containing protein</fullName>
    </recommendedName>
</protein>
<evidence type="ECO:0000313" key="1">
    <source>
        <dbReference type="EMBL" id="OQD65433.1"/>
    </source>
</evidence>
<dbReference type="Proteomes" id="UP000191408">
    <property type="component" value="Unassembled WGS sequence"/>
</dbReference>
<comment type="caution">
    <text evidence="1">The sequence shown here is derived from an EMBL/GenBank/DDBJ whole genome shotgun (WGS) entry which is preliminary data.</text>
</comment>
<dbReference type="EMBL" id="MDYM01000006">
    <property type="protein sequence ID" value="OQD65433.1"/>
    <property type="molecule type" value="Genomic_DNA"/>
</dbReference>
<proteinExistence type="predicted"/>
<dbReference type="AlphaFoldDB" id="A0A1V6NL40"/>
<name>A0A1V6NL40_PENPO</name>
<reference evidence="2" key="1">
    <citation type="journal article" date="2017" name="Nat. Microbiol.">
        <title>Global analysis of biosynthetic gene clusters reveals vast potential of secondary metabolite production in Penicillium species.</title>
        <authorList>
            <person name="Nielsen J.C."/>
            <person name="Grijseels S."/>
            <person name="Prigent S."/>
            <person name="Ji B."/>
            <person name="Dainat J."/>
            <person name="Nielsen K.F."/>
            <person name="Frisvad J.C."/>
            <person name="Workman M."/>
            <person name="Nielsen J."/>
        </authorList>
    </citation>
    <scope>NUCLEOTIDE SEQUENCE [LARGE SCALE GENOMIC DNA]</scope>
    <source>
        <strain evidence="2">IBT 4502</strain>
    </source>
</reference>
<keyword evidence="2" id="KW-1185">Reference proteome</keyword>
<organism evidence="1 2">
    <name type="scientific">Penicillium polonicum</name>
    <dbReference type="NCBI Taxonomy" id="60169"/>
    <lineage>
        <taxon>Eukaryota</taxon>
        <taxon>Fungi</taxon>
        <taxon>Dikarya</taxon>
        <taxon>Ascomycota</taxon>
        <taxon>Pezizomycotina</taxon>
        <taxon>Eurotiomycetes</taxon>
        <taxon>Eurotiomycetidae</taxon>
        <taxon>Eurotiales</taxon>
        <taxon>Aspergillaceae</taxon>
        <taxon>Penicillium</taxon>
    </lineage>
</organism>
<dbReference type="OrthoDB" id="4362622at2759"/>
<sequence>MSTLFRVKTFQGLQDGFEDPIDFIEDIEIAVEREYACETLALNAARRQTSPDGTESLVSEEKALREMMDRVCRILFRQNVSGRAETWYNRLGGDIKRDWKKLREICLERYRLPEEGLGEAIWRMKVQYDGLRQSKDETITQYLERADDFYDNYGPQKSHLGFKIVQGLKDSNKRDLLLFYLRQEKQMDYVSARKLIVDAYSGVDNPFI</sequence>
<gene>
    <name evidence="1" type="ORF">PENPOL_c006G00370</name>
</gene>
<accession>A0A1V6NL40</accession>